<accession>U4R5P0</accession>
<dbReference type="PATRIC" id="fig|1330534.3.peg.444"/>
<dbReference type="EMBL" id="ATAY01000013">
    <property type="protein sequence ID" value="EPR13903.1"/>
    <property type="molecule type" value="Genomic_DNA"/>
</dbReference>
<dbReference type="RefSeq" id="WP_020814082.1">
    <property type="nucleotide sequence ID" value="NZ_ATAY01000013.1"/>
</dbReference>
<proteinExistence type="predicted"/>
<dbReference type="STRING" id="1330534.L323_02210"/>
<comment type="caution">
    <text evidence="1">The sequence shown here is derived from an EMBL/GenBank/DDBJ whole genome shotgun (WGS) entry which is preliminary data.</text>
</comment>
<dbReference type="AlphaFoldDB" id="U4R5P0"/>
<evidence type="ECO:0000313" key="2">
    <source>
        <dbReference type="Proteomes" id="UP000016860"/>
    </source>
</evidence>
<name>U4R5P0_9FIRM</name>
<dbReference type="Proteomes" id="UP000016860">
    <property type="component" value="Unassembled WGS sequence"/>
</dbReference>
<sequence length="321" mass="37527">MKHFTNFLRKGAYFKEADKFATYLKQGIINLNNALELLMKKAISDINEIIIFESKSKDKVHSCILEYYKLKRNNKIDIPLYDFVILKDPKDLKTIDYKDIIDLYCDLFDVGDALRDDFKELNKIRNSFIHLGIDYKQEYYKLAGHINSILWFLQFIYFKKFKYNKRKLDSLLCNISQVGFGFSQVEETLYKELFQNNIDMVGKDLEQTFNDTEVQTYIKEKNVDVAFGYGSDAEFINASMSLTNENDYIELVFVSNHPKIPGLIIDDGQQNGRVFAVFTFDNCDKAPVFFYCASDYMGIQVEDAENQKIFGQKILEINLKD</sequence>
<evidence type="ECO:0000313" key="1">
    <source>
        <dbReference type="EMBL" id="EPR13903.1"/>
    </source>
</evidence>
<reference evidence="1 2" key="1">
    <citation type="journal article" date="2013" name="Genome Announc.">
        <title>Draft Genome Sequence of the Cellulolytic Bacterium Clostridium papyrosolvens C7 (ATCC 700395).</title>
        <authorList>
            <person name="Zepeda V."/>
            <person name="Dassa B."/>
            <person name="Borovok I."/>
            <person name="Lamed R."/>
            <person name="Bayer E.A."/>
            <person name="Cate J.H."/>
        </authorList>
    </citation>
    <scope>NUCLEOTIDE SEQUENCE [LARGE SCALE GENOMIC DNA]</scope>
    <source>
        <strain evidence="1 2">C7</strain>
    </source>
</reference>
<protein>
    <submittedName>
        <fullName evidence="1">Uncharacterized protein</fullName>
    </submittedName>
</protein>
<gene>
    <name evidence="1" type="ORF">L323_02210</name>
</gene>
<organism evidence="1 2">
    <name type="scientific">Ruminiclostridium papyrosolvens C7</name>
    <dbReference type="NCBI Taxonomy" id="1330534"/>
    <lineage>
        <taxon>Bacteria</taxon>
        <taxon>Bacillati</taxon>
        <taxon>Bacillota</taxon>
        <taxon>Clostridia</taxon>
        <taxon>Eubacteriales</taxon>
        <taxon>Oscillospiraceae</taxon>
        <taxon>Ruminiclostridium</taxon>
    </lineage>
</organism>
<dbReference type="OrthoDB" id="2843813at2"/>